<sequence length="100" mass="11402">MPASALNHLAFKVVDYPMLFNLLNPTSGRVTHCGVQEFDAEEGIVFMPNWMMDHLELQDGDLVKVKSTRLEKGTYVKLQPHTKDFLEELSDPRTVLETIL</sequence>
<dbReference type="EMBL" id="OIVN01006403">
    <property type="protein sequence ID" value="SPD32398.1"/>
    <property type="molecule type" value="Genomic_DNA"/>
</dbReference>
<evidence type="ECO:0000256" key="2">
    <source>
        <dbReference type="ARBA" id="ARBA00022786"/>
    </source>
</evidence>
<dbReference type="InterPro" id="IPR042299">
    <property type="entry name" value="Ufd1-like_Nn"/>
</dbReference>
<dbReference type="GO" id="GO:0034098">
    <property type="term" value="C:VCP-NPL4-UFD1 AAA ATPase complex"/>
    <property type="evidence" value="ECO:0007669"/>
    <property type="project" value="TreeGrafter"/>
</dbReference>
<dbReference type="GO" id="GO:0006511">
    <property type="term" value="P:ubiquitin-dependent protein catabolic process"/>
    <property type="evidence" value="ECO:0007669"/>
    <property type="project" value="InterPro"/>
</dbReference>
<evidence type="ECO:0000259" key="3">
    <source>
        <dbReference type="Pfam" id="PF03152"/>
    </source>
</evidence>
<gene>
    <name evidence="4" type="ORF">FSB_LOCUS60280</name>
</gene>
<dbReference type="Gene3D" id="3.10.330.10">
    <property type="match status" value="1"/>
</dbReference>
<feature type="domain" description="Ubiquitin fusion degradation protein UFD1 N-terminal subdomain 1" evidence="3">
    <location>
        <begin position="1"/>
        <end position="70"/>
    </location>
</feature>
<keyword evidence="2" id="KW-0833">Ubl conjugation pathway</keyword>
<evidence type="ECO:0000313" key="4">
    <source>
        <dbReference type="EMBL" id="SPD32398.1"/>
    </source>
</evidence>
<reference evidence="4" key="1">
    <citation type="submission" date="2018-02" db="EMBL/GenBank/DDBJ databases">
        <authorList>
            <person name="Cohen D.B."/>
            <person name="Kent A.D."/>
        </authorList>
    </citation>
    <scope>NUCLEOTIDE SEQUENCE</scope>
</reference>
<accession>A0A2N9J6D1</accession>
<evidence type="ECO:0000256" key="1">
    <source>
        <dbReference type="ARBA" id="ARBA00006043"/>
    </source>
</evidence>
<dbReference type="PANTHER" id="PTHR12555">
    <property type="entry name" value="UBIQUITIN FUSION DEGRADATON PROTEIN 1"/>
    <property type="match status" value="1"/>
</dbReference>
<dbReference type="GO" id="GO:0031593">
    <property type="term" value="F:polyubiquitin modification-dependent protein binding"/>
    <property type="evidence" value="ECO:0007669"/>
    <property type="project" value="TreeGrafter"/>
</dbReference>
<proteinExistence type="inferred from homology"/>
<dbReference type="PANTHER" id="PTHR12555:SF21">
    <property type="entry name" value="UBIQUITIN FUSION DEGRADATION PROTEIN 1 HOMOLOG"/>
    <property type="match status" value="1"/>
</dbReference>
<dbReference type="InterPro" id="IPR004854">
    <property type="entry name" value="Ufd1-like"/>
</dbReference>
<dbReference type="InterPro" id="IPR055417">
    <property type="entry name" value="UFD1_N1"/>
</dbReference>
<organism evidence="4">
    <name type="scientific">Fagus sylvatica</name>
    <name type="common">Beechnut</name>
    <dbReference type="NCBI Taxonomy" id="28930"/>
    <lineage>
        <taxon>Eukaryota</taxon>
        <taxon>Viridiplantae</taxon>
        <taxon>Streptophyta</taxon>
        <taxon>Embryophyta</taxon>
        <taxon>Tracheophyta</taxon>
        <taxon>Spermatophyta</taxon>
        <taxon>Magnoliopsida</taxon>
        <taxon>eudicotyledons</taxon>
        <taxon>Gunneridae</taxon>
        <taxon>Pentapetalae</taxon>
        <taxon>rosids</taxon>
        <taxon>fabids</taxon>
        <taxon>Fagales</taxon>
        <taxon>Fagaceae</taxon>
        <taxon>Fagus</taxon>
    </lineage>
</organism>
<dbReference type="Gene3D" id="2.40.40.50">
    <property type="entry name" value="Ubiquitin fusion degradation protein UFD1, N-terminal domain"/>
    <property type="match status" value="1"/>
</dbReference>
<comment type="similarity">
    <text evidence="1">Belongs to the UFD1 family.</text>
</comment>
<dbReference type="GO" id="GO:0036503">
    <property type="term" value="P:ERAD pathway"/>
    <property type="evidence" value="ECO:0007669"/>
    <property type="project" value="TreeGrafter"/>
</dbReference>
<dbReference type="Pfam" id="PF03152">
    <property type="entry name" value="UFD1_N1"/>
    <property type="match status" value="1"/>
</dbReference>
<dbReference type="AlphaFoldDB" id="A0A2N9J6D1"/>
<protein>
    <recommendedName>
        <fullName evidence="3">Ubiquitin fusion degradation protein UFD1 N-terminal subdomain 1 domain-containing protein</fullName>
    </recommendedName>
</protein>
<name>A0A2N9J6D1_FAGSY</name>